<comment type="function">
    <text evidence="6">Modulates the activity of the EnvZ/OmpR two-component regulatory system, probably by directly modulating EnvZ enzymatic activity and increasing stability of phosphorylated OmpR.</text>
</comment>
<dbReference type="InterPro" id="IPR027398">
    <property type="entry name" value="SecD-TM"/>
</dbReference>
<dbReference type="Proteomes" id="UP000320591">
    <property type="component" value="Chromosome"/>
</dbReference>
<dbReference type="KEGG" id="dic:Dpoa569_0003396"/>
<evidence type="ECO:0000256" key="4">
    <source>
        <dbReference type="ARBA" id="ARBA00022989"/>
    </source>
</evidence>
<evidence type="ECO:0000256" key="5">
    <source>
        <dbReference type="ARBA" id="ARBA00023136"/>
    </source>
</evidence>
<evidence type="ECO:0000256" key="2">
    <source>
        <dbReference type="ARBA" id="ARBA00022519"/>
    </source>
</evidence>
<organism evidence="8 9">
    <name type="scientific">Dickeya poaceiphila</name>
    <dbReference type="NCBI Taxonomy" id="568768"/>
    <lineage>
        <taxon>Bacteria</taxon>
        <taxon>Pseudomonadati</taxon>
        <taxon>Pseudomonadota</taxon>
        <taxon>Gammaproteobacteria</taxon>
        <taxon>Enterobacterales</taxon>
        <taxon>Pectobacteriaceae</taxon>
        <taxon>Dickeya</taxon>
    </lineage>
</organism>
<evidence type="ECO:0000256" key="3">
    <source>
        <dbReference type="ARBA" id="ARBA00022692"/>
    </source>
</evidence>
<dbReference type="GO" id="GO:0019901">
    <property type="term" value="F:protein kinase binding"/>
    <property type="evidence" value="ECO:0007669"/>
    <property type="project" value="UniProtKB-UniRule"/>
</dbReference>
<sequence length="116" mass="12952">MIYPGLKKPSARRRLLFLLPLVLLLSMSSRHLPDEVTLHISPLRHGVPLPDGFYIYQRLNEKGIAIKSITPENDSIIVRLSLPEQTSAAREILSTALPYTIVIAQQTHGITLCVKS</sequence>
<comment type="subcellular location">
    <subcellularLocation>
        <location evidence="6">Cell inner membrane</location>
        <topology evidence="6">Single-pass membrane protein</topology>
    </subcellularLocation>
</comment>
<dbReference type="RefSeq" id="WP_050569386.1">
    <property type="nucleotide sequence ID" value="NZ_CM001975.1"/>
</dbReference>
<comment type="subunit">
    <text evidence="6">Interacts with EnvZ.</text>
</comment>
<feature type="domain" description="SecD export protein N-terminal TM" evidence="7">
    <location>
        <begin position="15"/>
        <end position="104"/>
    </location>
</feature>
<dbReference type="NCBIfam" id="NF007915">
    <property type="entry name" value="PRK10629.1"/>
    <property type="match status" value="1"/>
</dbReference>
<dbReference type="OrthoDB" id="6414235at2"/>
<keyword evidence="9" id="KW-1185">Reference proteome</keyword>
<dbReference type="EMBL" id="CP042220">
    <property type="protein sequence ID" value="QDX31379.1"/>
    <property type="molecule type" value="Genomic_DNA"/>
</dbReference>
<name>A0A5B8HS06_9GAMM</name>
<dbReference type="InterPro" id="IPR026574">
    <property type="entry name" value="Modulator_MzrA"/>
</dbReference>
<evidence type="ECO:0000259" key="7">
    <source>
        <dbReference type="Pfam" id="PF13721"/>
    </source>
</evidence>
<gene>
    <name evidence="6 8" type="primary">mzrA</name>
    <name evidence="8" type="ORF">Dpoa569_0003396</name>
</gene>
<dbReference type="Gene3D" id="3.30.70.260">
    <property type="match status" value="1"/>
</dbReference>
<protein>
    <recommendedName>
        <fullName evidence="6">Modulator protein MzrA</fullName>
    </recommendedName>
</protein>
<keyword evidence="1 6" id="KW-1003">Cell membrane</keyword>
<evidence type="ECO:0000313" key="9">
    <source>
        <dbReference type="Proteomes" id="UP000320591"/>
    </source>
</evidence>
<dbReference type="Pfam" id="PF13721">
    <property type="entry name" value="SecD-TM1"/>
    <property type="match status" value="1"/>
</dbReference>
<dbReference type="AlphaFoldDB" id="A0A5B8HS06"/>
<keyword evidence="2 6" id="KW-0997">Cell inner membrane</keyword>
<evidence type="ECO:0000313" key="8">
    <source>
        <dbReference type="EMBL" id="QDX31379.1"/>
    </source>
</evidence>
<comment type="similarity">
    <text evidence="6">Belongs to the MzrA family.</text>
</comment>
<keyword evidence="3 6" id="KW-0812">Transmembrane</keyword>
<keyword evidence="4 6" id="KW-1133">Transmembrane helix</keyword>
<accession>A0A5B8HS06</accession>
<dbReference type="GO" id="GO:0005886">
    <property type="term" value="C:plasma membrane"/>
    <property type="evidence" value="ECO:0007669"/>
    <property type="project" value="UniProtKB-SubCell"/>
</dbReference>
<evidence type="ECO:0000256" key="1">
    <source>
        <dbReference type="ARBA" id="ARBA00022475"/>
    </source>
</evidence>
<proteinExistence type="inferred from homology"/>
<dbReference type="HAMAP" id="MF_00904">
    <property type="entry name" value="Modulator_MzrA"/>
    <property type="match status" value="1"/>
</dbReference>
<keyword evidence="5 6" id="KW-0472">Membrane</keyword>
<reference evidence="8 9" key="1">
    <citation type="journal article" date="2019" name="Environ. Microbiol.">
        <title>The phytopathogenic nature of Dickeya aquatica 174/2 and the dynamic early evolution of Dickeya pathogenicity.</title>
        <authorList>
            <person name="Duprey A."/>
            <person name="Taib N."/>
            <person name="Leonard S."/>
            <person name="Garin T."/>
            <person name="Flandrois J.P."/>
            <person name="Nasser W."/>
            <person name="Brochier-Armanet C."/>
            <person name="Reverchon S."/>
        </authorList>
    </citation>
    <scope>NUCLEOTIDE SEQUENCE [LARGE SCALE GENOMIC DNA]</scope>
    <source>
        <strain evidence="8 9">NCPPB 569</strain>
    </source>
</reference>
<evidence type="ECO:0000256" key="6">
    <source>
        <dbReference type="HAMAP-Rule" id="MF_00904"/>
    </source>
</evidence>
<dbReference type="STRING" id="568768.GCA_000406125_00553"/>